<name>A0A0L0P6M7_CANAR</name>
<dbReference type="InterPro" id="IPR018027">
    <property type="entry name" value="Asn/Gln_amidotransferase"/>
</dbReference>
<dbReference type="Pfam" id="PF02637">
    <property type="entry name" value="GatB_Yqey"/>
    <property type="match status" value="1"/>
</dbReference>
<dbReference type="PANTHER" id="PTHR11659:SF0">
    <property type="entry name" value="GLUTAMYL-TRNA(GLN) AMIDOTRANSFERASE SUBUNIT B, MITOCHONDRIAL"/>
    <property type="match status" value="1"/>
</dbReference>
<dbReference type="InterPro" id="IPR017959">
    <property type="entry name" value="Asn/Gln-tRNA_amidoTrfase_suB/E"/>
</dbReference>
<organism evidence="10 11">
    <name type="scientific">Candidozyma auris</name>
    <name type="common">Yeast</name>
    <name type="synonym">Candida auris</name>
    <dbReference type="NCBI Taxonomy" id="498019"/>
    <lineage>
        <taxon>Eukaryota</taxon>
        <taxon>Fungi</taxon>
        <taxon>Dikarya</taxon>
        <taxon>Ascomycota</taxon>
        <taxon>Saccharomycotina</taxon>
        <taxon>Pichiomycetes</taxon>
        <taxon>Metschnikowiaceae</taxon>
        <taxon>Candidozyma</taxon>
    </lineage>
</organism>
<reference evidence="11" key="1">
    <citation type="journal article" date="2015" name="BMC Genomics">
        <title>Draft genome of a commonly misdiagnosed multidrug resistant pathogen Candida auris.</title>
        <authorList>
            <person name="Chatterjee S."/>
            <person name="Alampalli S.V."/>
            <person name="Nageshan R.K."/>
            <person name="Chettiar S.T."/>
            <person name="Joshi S."/>
            <person name="Tatu U.S."/>
        </authorList>
    </citation>
    <scope>NUCLEOTIDE SEQUENCE [LARGE SCALE GENOMIC DNA]</scope>
    <source>
        <strain evidence="11">6684</strain>
    </source>
</reference>
<dbReference type="SUPFAM" id="SSF89095">
    <property type="entry name" value="GatB/YqeY motif"/>
    <property type="match status" value="1"/>
</dbReference>
<evidence type="ECO:0000259" key="9">
    <source>
        <dbReference type="SMART" id="SM00845"/>
    </source>
</evidence>
<comment type="catalytic activity">
    <reaction evidence="7 8">
        <text>L-glutamyl-tRNA(Gln) + L-glutamine + ATP + H2O = L-glutaminyl-tRNA(Gln) + L-glutamate + ADP + phosphate + H(+)</text>
        <dbReference type="Rhea" id="RHEA:17521"/>
        <dbReference type="Rhea" id="RHEA-COMP:9681"/>
        <dbReference type="Rhea" id="RHEA-COMP:9684"/>
        <dbReference type="ChEBI" id="CHEBI:15377"/>
        <dbReference type="ChEBI" id="CHEBI:15378"/>
        <dbReference type="ChEBI" id="CHEBI:29985"/>
        <dbReference type="ChEBI" id="CHEBI:30616"/>
        <dbReference type="ChEBI" id="CHEBI:43474"/>
        <dbReference type="ChEBI" id="CHEBI:58359"/>
        <dbReference type="ChEBI" id="CHEBI:78520"/>
        <dbReference type="ChEBI" id="CHEBI:78521"/>
        <dbReference type="ChEBI" id="CHEBI:456216"/>
    </reaction>
</comment>
<evidence type="ECO:0000256" key="1">
    <source>
        <dbReference type="ARBA" id="ARBA00005306"/>
    </source>
</evidence>
<dbReference type="InterPro" id="IPR017958">
    <property type="entry name" value="Gln-tRNA_amidoTrfase_suB_CS"/>
</dbReference>
<accession>A0A0L0P6M7</accession>
<dbReference type="Proteomes" id="UP000037122">
    <property type="component" value="Unassembled WGS sequence"/>
</dbReference>
<dbReference type="GO" id="GO:0050567">
    <property type="term" value="F:glutaminyl-tRNA synthase (glutamine-hydrolyzing) activity"/>
    <property type="evidence" value="ECO:0007669"/>
    <property type="project" value="UniProtKB-UniRule"/>
</dbReference>
<dbReference type="SUPFAM" id="SSF55931">
    <property type="entry name" value="Glutamine synthetase/guanido kinase"/>
    <property type="match status" value="1"/>
</dbReference>
<dbReference type="VEuPathDB" id="FungiDB:B9J08_005082"/>
<dbReference type="GO" id="GO:0032543">
    <property type="term" value="P:mitochondrial translation"/>
    <property type="evidence" value="ECO:0007669"/>
    <property type="project" value="UniProtKB-UniRule"/>
</dbReference>
<evidence type="ECO:0000313" key="11">
    <source>
        <dbReference type="Proteomes" id="UP000037122"/>
    </source>
</evidence>
<comment type="caution">
    <text evidence="10">The sequence shown here is derived from an EMBL/GenBank/DDBJ whole genome shotgun (WGS) entry which is preliminary data.</text>
</comment>
<dbReference type="InterPro" id="IPR023168">
    <property type="entry name" value="GatB_Yqey_C_2"/>
</dbReference>
<evidence type="ECO:0000256" key="6">
    <source>
        <dbReference type="ARBA" id="ARBA00023128"/>
    </source>
</evidence>
<dbReference type="GO" id="GO:0016740">
    <property type="term" value="F:transferase activity"/>
    <property type="evidence" value="ECO:0007669"/>
    <property type="project" value="UniProtKB-KW"/>
</dbReference>
<dbReference type="InterPro" id="IPR003789">
    <property type="entry name" value="Asn/Gln_tRNA_amidoTrase-B-like"/>
</dbReference>
<dbReference type="GO" id="GO:0005739">
    <property type="term" value="C:mitochondrion"/>
    <property type="evidence" value="ECO:0007669"/>
    <property type="project" value="UniProtKB-SubCell"/>
</dbReference>
<dbReference type="NCBIfam" id="NF004012">
    <property type="entry name" value="PRK05477.1-2"/>
    <property type="match status" value="1"/>
</dbReference>
<evidence type="ECO:0000256" key="4">
    <source>
        <dbReference type="ARBA" id="ARBA00022840"/>
    </source>
</evidence>
<dbReference type="VEuPathDB" id="FungiDB:CJI97_005167"/>
<comment type="subunit">
    <text evidence="8">Subunit of the heterotrimeric GatFAB amidotransferase (AdT) complex, composed of A, B and F subunits.</text>
</comment>
<dbReference type="VEuPathDB" id="FungiDB:CJJ07_005422"/>
<dbReference type="GO" id="GO:0005524">
    <property type="term" value="F:ATP binding"/>
    <property type="evidence" value="ECO:0007669"/>
    <property type="project" value="UniProtKB-KW"/>
</dbReference>
<sequence>MLLRRLLTWAPFPGYSLKCGLEIHTQLKTNHKLFSLSKNSPDSAPNANTSYFDYGLPGTFPKLNPEALLLALKAAAALNSDISELSHFDRKHYFYLDQPLGYQLTQHHRPLAKNGSLTLTKKYDNVEKDHEIRIEQIQLEQDTGKLNYNEYDGTITIDLNRANVPLIELVTKPDFTHIDQVKAFVRKYLTLMSHLGVCSGDMEKGAMRCDVNISVNDGKRVEVKNLGSTSEIVAAATYEYYRQVDQLKTSNEEIMQETRAWDGKATIRRRDKEDANDYRYLPDTEIPCVYLDAKIGDEIRAILPELPDQILDKLTQEPYGLEVKHARFLVDNVDILGYYYDLYEYGCIGAMLPVRTVNNWLLHELIGAFKKLELPFDRTMISPRNLTVLMVMVNKKKITFSSAKLLLVQLLSGPAEDRLLSMHELVEKYDLGSANAVPTEDLDQAVSEICQEIIDANSDVVARIRGGKRKSLNHLIGLAMRQTLGKVDSKEFEKAFIKLIG</sequence>
<keyword evidence="5 8" id="KW-0648">Protein biosynthesis</keyword>
<protein>
    <recommendedName>
        <fullName evidence="8">Glutamyl-tRNA(Gln) amidotransferase subunit B, mitochondrial</fullName>
        <shortName evidence="8">Glu-AdT subunit B</shortName>
        <ecNumber evidence="8">6.3.5.-</ecNumber>
    </recommendedName>
</protein>
<keyword evidence="10" id="KW-0808">Transferase</keyword>
<keyword evidence="3 8" id="KW-0547">Nucleotide-binding</keyword>
<dbReference type="VEuPathDB" id="FungiDB:CJJ09_004271"/>
<gene>
    <name evidence="8" type="primary">PET112</name>
    <name evidence="10" type="ORF">QG37_01247</name>
</gene>
<feature type="domain" description="Asn/Gln amidotransferase" evidence="9">
    <location>
        <begin position="341"/>
        <end position="500"/>
    </location>
</feature>
<dbReference type="HAMAP" id="MF_00121">
    <property type="entry name" value="GatB"/>
    <property type="match status" value="1"/>
</dbReference>
<evidence type="ECO:0000256" key="8">
    <source>
        <dbReference type="HAMAP-Rule" id="MF_03147"/>
    </source>
</evidence>
<dbReference type="PROSITE" id="PS01234">
    <property type="entry name" value="GATB"/>
    <property type="match status" value="1"/>
</dbReference>
<dbReference type="GO" id="GO:0030956">
    <property type="term" value="C:glutamyl-tRNA(Gln) amidotransferase complex"/>
    <property type="evidence" value="ECO:0007669"/>
    <property type="project" value="UniProtKB-UniRule"/>
</dbReference>
<dbReference type="EC" id="6.3.5.-" evidence="8"/>
<dbReference type="InterPro" id="IPR004413">
    <property type="entry name" value="GatB"/>
</dbReference>
<dbReference type="InterPro" id="IPR014746">
    <property type="entry name" value="Gln_synth/guanido_kin_cat_dom"/>
</dbReference>
<dbReference type="Gene3D" id="1.10.10.410">
    <property type="match status" value="1"/>
</dbReference>
<proteinExistence type="inferred from homology"/>
<comment type="similarity">
    <text evidence="1 8">Belongs to the GatB/GatE family. GatB subfamily.</text>
</comment>
<comment type="function">
    <text evidence="8">Allows the formation of correctly charged Gln-tRNA(Gln) through the transamidation of misacylated Glu-tRNA(Gln) in the mitochondria. The reaction takes place in the presence of glutamine and ATP through an activated gamma-phospho-Glu-tRNA(Gln).</text>
</comment>
<comment type="subcellular location">
    <subcellularLocation>
        <location evidence="8">Mitochondrion</location>
    </subcellularLocation>
</comment>
<dbReference type="EMBL" id="LGST01000008">
    <property type="protein sequence ID" value="KNE01900.1"/>
    <property type="molecule type" value="Genomic_DNA"/>
</dbReference>
<dbReference type="InterPro" id="IPR006075">
    <property type="entry name" value="Asn/Gln-tRNA_Trfase_suB/E_cat"/>
</dbReference>
<evidence type="ECO:0000313" key="10">
    <source>
        <dbReference type="EMBL" id="KNE01900.1"/>
    </source>
</evidence>
<keyword evidence="2 8" id="KW-0436">Ligase</keyword>
<dbReference type="Pfam" id="PF02934">
    <property type="entry name" value="GatB_N"/>
    <property type="match status" value="1"/>
</dbReference>
<dbReference type="NCBIfam" id="TIGR00133">
    <property type="entry name" value="gatB"/>
    <property type="match status" value="1"/>
</dbReference>
<dbReference type="VEuPathDB" id="FungiDB:CJI96_0003872"/>
<keyword evidence="4 8" id="KW-0067">ATP-binding</keyword>
<evidence type="ECO:0000256" key="5">
    <source>
        <dbReference type="ARBA" id="ARBA00022917"/>
    </source>
</evidence>
<evidence type="ECO:0000256" key="7">
    <source>
        <dbReference type="ARBA" id="ARBA00047913"/>
    </source>
</evidence>
<dbReference type="VEuPathDB" id="FungiDB:QG37_01247"/>
<dbReference type="AlphaFoldDB" id="A0A0L0P6M7"/>
<evidence type="ECO:0000256" key="3">
    <source>
        <dbReference type="ARBA" id="ARBA00022741"/>
    </source>
</evidence>
<dbReference type="PANTHER" id="PTHR11659">
    <property type="entry name" value="GLUTAMYL-TRNA GLN AMIDOTRANSFERASE SUBUNIT B MITOCHONDRIAL AND PROKARYOTIC PET112-RELATED"/>
    <property type="match status" value="1"/>
</dbReference>
<dbReference type="GO" id="GO:0070681">
    <property type="term" value="P:glutaminyl-tRNAGln biosynthesis via transamidation"/>
    <property type="evidence" value="ECO:0007669"/>
    <property type="project" value="UniProtKB-UniRule"/>
</dbReference>
<keyword evidence="6 8" id="KW-0496">Mitochondrion</keyword>
<dbReference type="SMART" id="SM00845">
    <property type="entry name" value="GatB_Yqey"/>
    <property type="match status" value="1"/>
</dbReference>
<evidence type="ECO:0000256" key="2">
    <source>
        <dbReference type="ARBA" id="ARBA00022598"/>
    </source>
</evidence>